<protein>
    <submittedName>
        <fullName evidence="2">DUF3465 domain-containing protein</fullName>
    </submittedName>
</protein>
<dbReference type="Pfam" id="PF11948">
    <property type="entry name" value="DUF3465"/>
    <property type="match status" value="1"/>
</dbReference>
<feature type="region of interest" description="Disordered" evidence="1">
    <location>
        <begin position="31"/>
        <end position="65"/>
    </location>
</feature>
<accession>A0A6G8S2J0</accession>
<dbReference type="EMBL" id="CP049916">
    <property type="protein sequence ID" value="QIO08402.1"/>
    <property type="molecule type" value="Genomic_DNA"/>
</dbReference>
<reference evidence="2 3" key="1">
    <citation type="submission" date="2020-03" db="EMBL/GenBank/DDBJ databases">
        <authorList>
            <person name="Zhu W."/>
        </authorList>
    </citation>
    <scope>NUCLEOTIDE SEQUENCE [LARGE SCALE GENOMIC DNA]</scope>
    <source>
        <strain evidence="2 3">185</strain>
    </source>
</reference>
<dbReference type="Proteomes" id="UP000501939">
    <property type="component" value="Chromosome"/>
</dbReference>
<dbReference type="AlphaFoldDB" id="A0A6G8S2J0"/>
<proteinExistence type="predicted"/>
<organism evidence="2 3">
    <name type="scientific">Acinetobacter lanii</name>
    <dbReference type="NCBI Taxonomy" id="2715163"/>
    <lineage>
        <taxon>Bacteria</taxon>
        <taxon>Pseudomonadati</taxon>
        <taxon>Pseudomonadota</taxon>
        <taxon>Gammaproteobacteria</taxon>
        <taxon>Moraxellales</taxon>
        <taxon>Moraxellaceae</taxon>
        <taxon>Acinetobacter</taxon>
    </lineage>
</organism>
<gene>
    <name evidence="2" type="ORF">G8D99_04800</name>
</gene>
<keyword evidence="3" id="KW-1185">Reference proteome</keyword>
<dbReference type="RefSeq" id="WP_166323122.1">
    <property type="nucleotide sequence ID" value="NZ_CP049916.1"/>
</dbReference>
<dbReference type="InterPro" id="IPR021856">
    <property type="entry name" value="DUF3465"/>
</dbReference>
<feature type="compositionally biased region" description="Low complexity" evidence="1">
    <location>
        <begin position="31"/>
        <end position="40"/>
    </location>
</feature>
<evidence type="ECO:0000313" key="2">
    <source>
        <dbReference type="EMBL" id="QIO08402.1"/>
    </source>
</evidence>
<evidence type="ECO:0000313" key="3">
    <source>
        <dbReference type="Proteomes" id="UP000501939"/>
    </source>
</evidence>
<name>A0A6G8S2J0_9GAMM</name>
<dbReference type="KEGG" id="alj:G8D99_04800"/>
<sequence length="176" mass="19571">MANKKTLSIGALIVVVIAAILGIDLNQNVSNTSHTTASSTEAEKLQQPNARENRDSSEQMSTSTSNGLQVIRDAFDQQCSDIQVMAKGRVKAILKDDNEGSRHQKFILSLDNGLTVLVAHNIDLAPRIENLSKGNEVQFYGEYEYSEQGGVIHWTHRDPQNRHISGWLKHQGKTYQ</sequence>
<evidence type="ECO:0000256" key="1">
    <source>
        <dbReference type="SAM" id="MobiDB-lite"/>
    </source>
</evidence>